<evidence type="ECO:0000256" key="1">
    <source>
        <dbReference type="SAM" id="MobiDB-lite"/>
    </source>
</evidence>
<proteinExistence type="predicted"/>
<dbReference type="Proteomes" id="UP001159363">
    <property type="component" value="Chromosome 3"/>
</dbReference>
<comment type="caution">
    <text evidence="2">The sequence shown here is derived from an EMBL/GenBank/DDBJ whole genome shotgun (WGS) entry which is preliminary data.</text>
</comment>
<keyword evidence="3" id="KW-1185">Reference proteome</keyword>
<feature type="region of interest" description="Disordered" evidence="1">
    <location>
        <begin position="1"/>
        <end position="39"/>
    </location>
</feature>
<protein>
    <submittedName>
        <fullName evidence="2">Uncharacterized protein</fullName>
    </submittedName>
</protein>
<evidence type="ECO:0000313" key="2">
    <source>
        <dbReference type="EMBL" id="KAJ8889748.1"/>
    </source>
</evidence>
<feature type="compositionally biased region" description="Basic and acidic residues" evidence="1">
    <location>
        <begin position="1"/>
        <end position="11"/>
    </location>
</feature>
<name>A0ABQ9I177_9NEOP</name>
<gene>
    <name evidence="2" type="ORF">PR048_009249</name>
</gene>
<dbReference type="EMBL" id="JARBHB010000003">
    <property type="protein sequence ID" value="KAJ8889748.1"/>
    <property type="molecule type" value="Genomic_DNA"/>
</dbReference>
<feature type="compositionally biased region" description="Polar residues" evidence="1">
    <location>
        <begin position="24"/>
        <end position="39"/>
    </location>
</feature>
<evidence type="ECO:0000313" key="3">
    <source>
        <dbReference type="Proteomes" id="UP001159363"/>
    </source>
</evidence>
<sequence length="267" mass="28807">MRAMERHRNEGAVEMEDTEKSRRTMTSSGTIPTGENPVTSPGIEPVIIVSARSGVWECGRLGLVRAARWPLFRFWRGHRFTSLERYSLSTGVDRSLVKDIGHLDDYQRTRFSHVGIVPEMPLLGGFSQGSPVSLAVAFRRCSILAPITLISSQHHIVKRRPNLFTPSFGRINTRTDTLCMAFYVGKDLDGPVGDVGAGAKEAGNCGNGVLGTSAEKFDGSIENFEGITAEEFDGTVPSVDDPAALVAVNAGSDVGVTDEEVDGTIPI</sequence>
<organism evidence="2 3">
    <name type="scientific">Dryococelus australis</name>
    <dbReference type="NCBI Taxonomy" id="614101"/>
    <lineage>
        <taxon>Eukaryota</taxon>
        <taxon>Metazoa</taxon>
        <taxon>Ecdysozoa</taxon>
        <taxon>Arthropoda</taxon>
        <taxon>Hexapoda</taxon>
        <taxon>Insecta</taxon>
        <taxon>Pterygota</taxon>
        <taxon>Neoptera</taxon>
        <taxon>Polyneoptera</taxon>
        <taxon>Phasmatodea</taxon>
        <taxon>Verophasmatodea</taxon>
        <taxon>Anareolatae</taxon>
        <taxon>Phasmatidae</taxon>
        <taxon>Eurycanthinae</taxon>
        <taxon>Dryococelus</taxon>
    </lineage>
</organism>
<accession>A0ABQ9I177</accession>
<reference evidence="2 3" key="1">
    <citation type="submission" date="2023-02" db="EMBL/GenBank/DDBJ databases">
        <title>LHISI_Scaffold_Assembly.</title>
        <authorList>
            <person name="Stuart O.P."/>
            <person name="Cleave R."/>
            <person name="Magrath M.J.L."/>
            <person name="Mikheyev A.S."/>
        </authorList>
    </citation>
    <scope>NUCLEOTIDE SEQUENCE [LARGE SCALE GENOMIC DNA]</scope>
    <source>
        <strain evidence="2">Daus_M_001</strain>
        <tissue evidence="2">Leg muscle</tissue>
    </source>
</reference>